<dbReference type="RefSeq" id="XP_016611138.1">
    <property type="nucleotide sequence ID" value="XM_016750462.1"/>
</dbReference>
<organism evidence="6 7">
    <name type="scientific">Spizellomyces punctatus (strain DAOM BR117)</name>
    <dbReference type="NCBI Taxonomy" id="645134"/>
    <lineage>
        <taxon>Eukaryota</taxon>
        <taxon>Fungi</taxon>
        <taxon>Fungi incertae sedis</taxon>
        <taxon>Chytridiomycota</taxon>
        <taxon>Chytridiomycota incertae sedis</taxon>
        <taxon>Chytridiomycetes</taxon>
        <taxon>Spizellomycetales</taxon>
        <taxon>Spizellomycetaceae</taxon>
        <taxon>Spizellomyces</taxon>
    </lineage>
</organism>
<feature type="transmembrane region" description="Helical" evidence="4">
    <location>
        <begin position="784"/>
        <end position="801"/>
    </location>
</feature>
<sequence length="804" mass="87322">MLQKHLKRGRRATGRHPRPTVQDVLVNWVNNKDKNGKAAEAAEGLPGLPDTTTSSPPQSFLGIPELDMTSPFLTFSPASLAKTLAKNDDQALLETKEEWDTNIDDKIQTNTKTITQNPTIPISSDQDPIPTRSLTCACQTHPGRCVLDAVYRIGANEAAGAIFGEGGSEVIESVCERRGCTDLKIEKWGQDRHGRWVRRRVTYKIHVKAPMYGNMLTVAIEDQHVVQHEYSVLVVDVTTLTPSLPYGTVFSTVQRYCITPAGVGGQRGVRVRVHAWVEFSKKVMLQDAVTKTALESMALSTRYLDEALLHLAAGGTGRLPYHYERPSRQTDILPEDVLTHRGLETPPDSGRTSPTSSSSTSSRASSSSSSSTDTSTPSTTSSTDSARRRLYGPRPILGSETPSTPASTIHTTVGSTPAGITPTGITPGGREAAREGYFTGVPVPKLDRKPVGPRPFGGWPQSTPTTPKLETEQAEKQNRHPPMAVVWEGGKWVEAHPAIAKKLVAEKREGRKRVLKREGGAVAVWAEGRYIVAGERETNQDTIKVQATPDTALSSPITSTHPLVTLSEPTATKDPPSKPLNASYTRPPTPPSAALVPKTPAEAAEWREAAAKRLEKHLSKKKSMENASGALVGSGEGLESLSGVPSPQLVSTIPQSPTPSAVQVTPPTTQPTEPTTSTSTTVIPYTPPPQSSTPRPVTLLITFHICGILLLLSQLGFFGILRWIYVLVSWTLRTLLWSITLLFFRRTRPSPQIVHHQEPIPDSACRVPNKEDDGVVVKWGELCFWWGVVVIVVLGGVRGLVRRV</sequence>
<evidence type="ECO:0000313" key="6">
    <source>
        <dbReference type="EMBL" id="KND03099.1"/>
    </source>
</evidence>
<dbReference type="GO" id="GO:0032366">
    <property type="term" value="P:intracellular sterol transport"/>
    <property type="evidence" value="ECO:0007669"/>
    <property type="project" value="TreeGrafter"/>
</dbReference>
<feature type="compositionally biased region" description="Polar residues" evidence="3">
    <location>
        <begin position="552"/>
        <end position="570"/>
    </location>
</feature>
<dbReference type="OrthoDB" id="2140057at2759"/>
<feature type="region of interest" description="Disordered" evidence="3">
    <location>
        <begin position="634"/>
        <end position="690"/>
    </location>
</feature>
<accession>A0A0L0HQM5</accession>
<dbReference type="GO" id="GO:0140268">
    <property type="term" value="C:endoplasmic reticulum-plasma membrane contact site"/>
    <property type="evidence" value="ECO:0007669"/>
    <property type="project" value="TreeGrafter"/>
</dbReference>
<feature type="domain" description="VASt" evidence="5">
    <location>
        <begin position="142"/>
        <end position="309"/>
    </location>
</feature>
<name>A0A0L0HQM5_SPIPD</name>
<keyword evidence="4" id="KW-1133">Transmembrane helix</keyword>
<comment type="subcellular location">
    <subcellularLocation>
        <location evidence="1">Membrane</location>
    </subcellularLocation>
</comment>
<gene>
    <name evidence="6" type="ORF">SPPG_02163</name>
</gene>
<dbReference type="PANTHER" id="PTHR23319:SF4">
    <property type="entry name" value="GRAM DOMAIN CONTAINING 1B, ISOFORM E"/>
    <property type="match status" value="1"/>
</dbReference>
<dbReference type="Pfam" id="PF16016">
    <property type="entry name" value="VASt"/>
    <property type="match status" value="1"/>
</dbReference>
<dbReference type="GO" id="GO:0120015">
    <property type="term" value="F:sterol transfer activity"/>
    <property type="evidence" value="ECO:0007669"/>
    <property type="project" value="TreeGrafter"/>
</dbReference>
<dbReference type="InterPro" id="IPR051482">
    <property type="entry name" value="Cholesterol_transport"/>
</dbReference>
<feature type="compositionally biased region" description="Polar residues" evidence="3">
    <location>
        <begin position="400"/>
        <end position="415"/>
    </location>
</feature>
<feature type="region of interest" description="Disordered" evidence="3">
    <location>
        <begin position="552"/>
        <end position="601"/>
    </location>
</feature>
<evidence type="ECO:0000256" key="3">
    <source>
        <dbReference type="SAM" id="MobiDB-lite"/>
    </source>
</evidence>
<feature type="compositionally biased region" description="Low complexity" evidence="3">
    <location>
        <begin position="351"/>
        <end position="384"/>
    </location>
</feature>
<dbReference type="VEuPathDB" id="FungiDB:SPPG_02163"/>
<keyword evidence="4" id="KW-0812">Transmembrane</keyword>
<feature type="transmembrane region" description="Helical" evidence="4">
    <location>
        <begin position="724"/>
        <end position="744"/>
    </location>
</feature>
<dbReference type="GO" id="GO:0032934">
    <property type="term" value="F:sterol binding"/>
    <property type="evidence" value="ECO:0007669"/>
    <property type="project" value="TreeGrafter"/>
</dbReference>
<protein>
    <recommendedName>
        <fullName evidence="5">VASt domain-containing protein</fullName>
    </recommendedName>
</protein>
<dbReference type="GO" id="GO:0005886">
    <property type="term" value="C:plasma membrane"/>
    <property type="evidence" value="ECO:0007669"/>
    <property type="project" value="TreeGrafter"/>
</dbReference>
<dbReference type="InParanoid" id="A0A0L0HQM5"/>
<feature type="compositionally biased region" description="Basic residues" evidence="3">
    <location>
        <begin position="1"/>
        <end position="18"/>
    </location>
</feature>
<evidence type="ECO:0000313" key="7">
    <source>
        <dbReference type="Proteomes" id="UP000053201"/>
    </source>
</evidence>
<dbReference type="PANTHER" id="PTHR23319">
    <property type="entry name" value="GRAM DOMAIN CONTAINING 1B, ISOFORM E"/>
    <property type="match status" value="1"/>
</dbReference>
<evidence type="ECO:0000256" key="1">
    <source>
        <dbReference type="ARBA" id="ARBA00004370"/>
    </source>
</evidence>
<dbReference type="STRING" id="645134.A0A0L0HQM5"/>
<feature type="compositionally biased region" description="Low complexity" evidence="3">
    <location>
        <begin position="634"/>
        <end position="644"/>
    </location>
</feature>
<dbReference type="GeneID" id="27685772"/>
<reference evidence="6 7" key="1">
    <citation type="submission" date="2009-08" db="EMBL/GenBank/DDBJ databases">
        <title>The Genome Sequence of Spizellomyces punctatus strain DAOM BR117.</title>
        <authorList>
            <consortium name="The Broad Institute Genome Sequencing Platform"/>
            <person name="Russ C."/>
            <person name="Cuomo C."/>
            <person name="Shea T."/>
            <person name="Young S.K."/>
            <person name="Zeng Q."/>
            <person name="Koehrsen M."/>
            <person name="Haas B."/>
            <person name="Borodovsky M."/>
            <person name="Guigo R."/>
            <person name="Alvarado L."/>
            <person name="Berlin A."/>
            <person name="Bochicchio J."/>
            <person name="Borenstein D."/>
            <person name="Chapman S."/>
            <person name="Chen Z."/>
            <person name="Engels R."/>
            <person name="Freedman E."/>
            <person name="Gellesch M."/>
            <person name="Goldberg J."/>
            <person name="Griggs A."/>
            <person name="Gujja S."/>
            <person name="Heiman D."/>
            <person name="Hepburn T."/>
            <person name="Howarth C."/>
            <person name="Jen D."/>
            <person name="Larson L."/>
            <person name="Lewis B."/>
            <person name="Mehta T."/>
            <person name="Park D."/>
            <person name="Pearson M."/>
            <person name="Roberts A."/>
            <person name="Saif S."/>
            <person name="Shenoy N."/>
            <person name="Sisk P."/>
            <person name="Stolte C."/>
            <person name="Sykes S."/>
            <person name="Thomson T."/>
            <person name="Walk T."/>
            <person name="White J."/>
            <person name="Yandava C."/>
            <person name="Burger G."/>
            <person name="Gray M.W."/>
            <person name="Holland P.W.H."/>
            <person name="King N."/>
            <person name="Lang F.B.F."/>
            <person name="Roger A.J."/>
            <person name="Ruiz-Trillo I."/>
            <person name="Lander E."/>
            <person name="Nusbaum C."/>
        </authorList>
    </citation>
    <scope>NUCLEOTIDE SEQUENCE [LARGE SCALE GENOMIC DNA]</scope>
    <source>
        <strain evidence="6 7">DAOM BR117</strain>
    </source>
</reference>
<dbReference type="EMBL" id="KQ257452">
    <property type="protein sequence ID" value="KND03099.1"/>
    <property type="molecule type" value="Genomic_DNA"/>
</dbReference>
<dbReference type="AlphaFoldDB" id="A0A0L0HQM5"/>
<keyword evidence="2 4" id="KW-0472">Membrane</keyword>
<keyword evidence="7" id="KW-1185">Reference proteome</keyword>
<feature type="compositionally biased region" description="Low complexity" evidence="3">
    <location>
        <begin position="658"/>
        <end position="684"/>
    </location>
</feature>
<evidence type="ECO:0000256" key="2">
    <source>
        <dbReference type="ARBA" id="ARBA00023136"/>
    </source>
</evidence>
<feature type="region of interest" description="Disordered" evidence="3">
    <location>
        <begin position="1"/>
        <end position="21"/>
    </location>
</feature>
<dbReference type="PROSITE" id="PS51778">
    <property type="entry name" value="VAST"/>
    <property type="match status" value="1"/>
</dbReference>
<evidence type="ECO:0000259" key="5">
    <source>
        <dbReference type="PROSITE" id="PS51778"/>
    </source>
</evidence>
<dbReference type="Proteomes" id="UP000053201">
    <property type="component" value="Unassembled WGS sequence"/>
</dbReference>
<feature type="transmembrane region" description="Helical" evidence="4">
    <location>
        <begin position="697"/>
        <end position="717"/>
    </location>
</feature>
<feature type="compositionally biased region" description="Basic and acidic residues" evidence="3">
    <location>
        <begin position="469"/>
        <end position="478"/>
    </location>
</feature>
<feature type="region of interest" description="Disordered" evidence="3">
    <location>
        <begin position="340"/>
        <end position="479"/>
    </location>
</feature>
<feature type="compositionally biased region" description="Low complexity" evidence="3">
    <location>
        <begin position="416"/>
        <end position="429"/>
    </location>
</feature>
<evidence type="ECO:0000256" key="4">
    <source>
        <dbReference type="SAM" id="Phobius"/>
    </source>
</evidence>
<proteinExistence type="predicted"/>
<dbReference type="InterPro" id="IPR031968">
    <property type="entry name" value="VASt"/>
</dbReference>
<dbReference type="GO" id="GO:0005789">
    <property type="term" value="C:endoplasmic reticulum membrane"/>
    <property type="evidence" value="ECO:0007669"/>
    <property type="project" value="TreeGrafter"/>
</dbReference>